<name>A0ACC8ENI6_9PEZI</name>
<gene>
    <name evidence="1" type="ORF">K441DRAFT_622241</name>
</gene>
<evidence type="ECO:0000313" key="2">
    <source>
        <dbReference type="Proteomes" id="UP000250078"/>
    </source>
</evidence>
<organism evidence="1 2">
    <name type="scientific">Cenococcum geophilum 1.58</name>
    <dbReference type="NCBI Taxonomy" id="794803"/>
    <lineage>
        <taxon>Eukaryota</taxon>
        <taxon>Fungi</taxon>
        <taxon>Dikarya</taxon>
        <taxon>Ascomycota</taxon>
        <taxon>Pezizomycotina</taxon>
        <taxon>Dothideomycetes</taxon>
        <taxon>Pleosporomycetidae</taxon>
        <taxon>Gloniales</taxon>
        <taxon>Gloniaceae</taxon>
        <taxon>Cenococcum</taxon>
    </lineage>
</organism>
<dbReference type="EMBL" id="KV748253">
    <property type="protein sequence ID" value="OCK87901.1"/>
    <property type="molecule type" value="Genomic_DNA"/>
</dbReference>
<accession>A0ACC8ENI6</accession>
<reference evidence="1 2" key="1">
    <citation type="journal article" date="2016" name="Nat. Commun.">
        <title>Ectomycorrhizal ecology is imprinted in the genome of the dominant symbiotic fungus Cenococcum geophilum.</title>
        <authorList>
            <consortium name="DOE Joint Genome Institute"/>
            <person name="Peter M."/>
            <person name="Kohler A."/>
            <person name="Ohm R.A."/>
            <person name="Kuo A."/>
            <person name="Krutzmann J."/>
            <person name="Morin E."/>
            <person name="Arend M."/>
            <person name="Barry K.W."/>
            <person name="Binder M."/>
            <person name="Choi C."/>
            <person name="Clum A."/>
            <person name="Copeland A."/>
            <person name="Grisel N."/>
            <person name="Haridas S."/>
            <person name="Kipfer T."/>
            <person name="LaButti K."/>
            <person name="Lindquist E."/>
            <person name="Lipzen A."/>
            <person name="Maire R."/>
            <person name="Meier B."/>
            <person name="Mihaltcheva S."/>
            <person name="Molinier V."/>
            <person name="Murat C."/>
            <person name="Poggeler S."/>
            <person name="Quandt C.A."/>
            <person name="Sperisen C."/>
            <person name="Tritt A."/>
            <person name="Tisserant E."/>
            <person name="Crous P.W."/>
            <person name="Henrissat B."/>
            <person name="Nehls U."/>
            <person name="Egli S."/>
            <person name="Spatafora J.W."/>
            <person name="Grigoriev I.V."/>
            <person name="Martin F.M."/>
        </authorList>
    </citation>
    <scope>NUCLEOTIDE SEQUENCE [LARGE SCALE GENOMIC DNA]</scope>
    <source>
        <strain evidence="1 2">1.58</strain>
    </source>
</reference>
<proteinExistence type="predicted"/>
<dbReference type="Proteomes" id="UP000250078">
    <property type="component" value="Unassembled WGS sequence"/>
</dbReference>
<sequence length="729" mass="83151">MTQMLGDFNMEYLGVDLTSFGSYEPALSYLMQNHGTTDQAFEFHGNNSVLEDRVSEILPPLGQIASTYNYVSRSFDPPLAPYTSQPQNFPPFNETKDTTAPSMGPSTRTRKRKAPTLHADDWEPYKARIIELHIERDPSFPLRKVKDIIEMEFGFIAEVRQYRTRITQWGLDKNIKPQEMKAIVKKQQKRKLVEPNKGELTFVVRGNAVEPEKINRWMKRNEITESVLYVPSPAASTPSAIYCRTVSERSSPATSPIYSVRSPNFSMTGATSVAQSPQISSPTLSVSSIIRPATSTFTGQSPAPIYQVLPNLLEGSTPPPDTFPEQFTSLQSYFTEDSLQLQTGQAPRSAVQYRYRQADEERLRQELSTLEILHENDDHPETLHILLELGQVLQRQGRYRSAEEIIRRLVKARQKVNGDDDINTLNAFDCLGKVLRLQGFYLKAEKIHRRTLEPLSNRLGYEHPRTLRSMANLAITFWKQGRWKEAEELVVQVTETRKRVLGQEHPDTLASMDDLAVTLQEQGKWKEAEELEVQVIETRKRIQGQEHPHTLSSMANLAVIFRIQGRWKEAEELVLQVTEIGKRVLGQEHPNILASMDNLAVTFWKQGRWKEAEELGVQVTETKKRVLGQEHPHTLNSMAHLVSTFWGQGRLKEAEELGVQVTETRKRVLGQEHPDTLASMNSLAATLREQGKWKEAEELEVRVVETRKRVQVQEYLHTLSSMANLAATF</sequence>
<keyword evidence="2" id="KW-1185">Reference proteome</keyword>
<protein>
    <submittedName>
        <fullName evidence="1">TPR-like protein</fullName>
    </submittedName>
</protein>
<evidence type="ECO:0000313" key="1">
    <source>
        <dbReference type="EMBL" id="OCK87901.1"/>
    </source>
</evidence>